<accession>A0A2T0UQ85</accession>
<name>A0A2T0UQ85_9MICO</name>
<gene>
    <name evidence="3" type="ORF">BCF74_10810</name>
</gene>
<evidence type="ECO:0000313" key="4">
    <source>
        <dbReference type="Proteomes" id="UP000237822"/>
    </source>
</evidence>
<keyword evidence="4" id="KW-1185">Reference proteome</keyword>
<comment type="caution">
    <text evidence="3">The sequence shown here is derived from an EMBL/GenBank/DDBJ whole genome shotgun (WGS) entry which is preliminary data.</text>
</comment>
<dbReference type="AlphaFoldDB" id="A0A2T0UQ85"/>
<sequence>MSQHDNPTPEPDRTQVLPAGEADHETGRDSGETTVIPTEEHRSAPSPEPTAPVPPVAQPPAVAAPAYKSGPAPTTSVIGLLGLLTAIAVIVGQATDLDIRWGVVGPVAVVGAGVLLVVLGLAGLRGQQFRG</sequence>
<reference evidence="3 4" key="1">
    <citation type="submission" date="2018-03" db="EMBL/GenBank/DDBJ databases">
        <title>Genomic Encyclopedia of Archaeal and Bacterial Type Strains, Phase II (KMG-II): from individual species to whole genera.</title>
        <authorList>
            <person name="Goeker M."/>
        </authorList>
    </citation>
    <scope>NUCLEOTIDE SEQUENCE [LARGE SCALE GENOMIC DNA]</scope>
    <source>
        <strain evidence="3 4">ATCC BAA-1496</strain>
    </source>
</reference>
<feature type="transmembrane region" description="Helical" evidence="2">
    <location>
        <begin position="77"/>
        <end position="95"/>
    </location>
</feature>
<dbReference type="RefSeq" id="WP_106297108.1">
    <property type="nucleotide sequence ID" value="NZ_PVTI01000008.1"/>
</dbReference>
<proteinExistence type="predicted"/>
<feature type="compositionally biased region" description="Basic and acidic residues" evidence="1">
    <location>
        <begin position="21"/>
        <end position="31"/>
    </location>
</feature>
<dbReference type="Proteomes" id="UP000237822">
    <property type="component" value="Unassembled WGS sequence"/>
</dbReference>
<dbReference type="EMBL" id="PVTI01000008">
    <property type="protein sequence ID" value="PRY60066.1"/>
    <property type="molecule type" value="Genomic_DNA"/>
</dbReference>
<keyword evidence="2" id="KW-0812">Transmembrane</keyword>
<feature type="compositionally biased region" description="Pro residues" evidence="1">
    <location>
        <begin position="46"/>
        <end position="58"/>
    </location>
</feature>
<feature type="transmembrane region" description="Helical" evidence="2">
    <location>
        <begin position="101"/>
        <end position="124"/>
    </location>
</feature>
<feature type="region of interest" description="Disordered" evidence="1">
    <location>
        <begin position="1"/>
        <end position="69"/>
    </location>
</feature>
<evidence type="ECO:0000256" key="2">
    <source>
        <dbReference type="SAM" id="Phobius"/>
    </source>
</evidence>
<organism evidence="3 4">
    <name type="scientific">Knoellia remsis</name>
    <dbReference type="NCBI Taxonomy" id="407159"/>
    <lineage>
        <taxon>Bacteria</taxon>
        <taxon>Bacillati</taxon>
        <taxon>Actinomycetota</taxon>
        <taxon>Actinomycetes</taxon>
        <taxon>Micrococcales</taxon>
        <taxon>Intrasporangiaceae</taxon>
        <taxon>Knoellia</taxon>
    </lineage>
</organism>
<evidence type="ECO:0000313" key="3">
    <source>
        <dbReference type="EMBL" id="PRY60066.1"/>
    </source>
</evidence>
<dbReference type="OrthoDB" id="9999717at2"/>
<keyword evidence="2" id="KW-0472">Membrane</keyword>
<protein>
    <submittedName>
        <fullName evidence="3">Uncharacterized protein</fullName>
    </submittedName>
</protein>
<evidence type="ECO:0000256" key="1">
    <source>
        <dbReference type="SAM" id="MobiDB-lite"/>
    </source>
</evidence>
<keyword evidence="2" id="KW-1133">Transmembrane helix</keyword>